<evidence type="ECO:0000313" key="2">
    <source>
        <dbReference type="Proteomes" id="UP001265762"/>
    </source>
</evidence>
<reference evidence="1" key="1">
    <citation type="journal article" date="2022" name="Virus Res.">
        <title>Genome analysis of Psilogramma increta granulovirus and its intrapopulation diversity.</title>
        <authorList>
            <person name="Zhang H."/>
            <person name="Li L."/>
            <person name="Chen B."/>
            <person name="Zuo Y."/>
            <person name="Wu W."/>
            <person name="Yuan M."/>
            <person name="Yang K."/>
        </authorList>
    </citation>
    <scope>NUCLEOTIDE SEQUENCE</scope>
    <source>
        <strain evidence="1">GZ</strain>
    </source>
</reference>
<sequence>MKNHTVEMIIQKRIKNNHIVNVVQKMVYAHKYVKKTIVIQKFMHEYYNFNNKTNSDTITIILNAFKISCNDQHTKAILNNSFYRACKLTNIVLMVGFKKQQLIDTKQNVRLRIFLVKDSQICEECYNKSRDKEDSGIPDIESECLIDPEQSYFFCCSYICECCYTNKLYTKM</sequence>
<evidence type="ECO:0000313" key="1">
    <source>
        <dbReference type="EMBL" id="UXX41909.1"/>
    </source>
</evidence>
<accession>A0A977TNY5</accession>
<protein>
    <submittedName>
        <fullName evidence="1">Uncharacterized protein</fullName>
    </submittedName>
</protein>
<organism evidence="1 2">
    <name type="scientific">Psilogramma increta granulovirus</name>
    <dbReference type="NCBI Taxonomy" id="2953508"/>
    <lineage>
        <taxon>Viruses</taxon>
        <taxon>Viruses incertae sedis</taxon>
        <taxon>Naldaviricetes</taxon>
        <taxon>Lefavirales</taxon>
        <taxon>Baculoviridae</taxon>
        <taxon>Betabaculovirus</taxon>
        <taxon>Betabaculovirus psincretae</taxon>
    </lineage>
</organism>
<proteinExistence type="predicted"/>
<dbReference type="EMBL" id="ON803509">
    <property type="protein sequence ID" value="UXX41909.1"/>
    <property type="molecule type" value="Genomic_DNA"/>
</dbReference>
<dbReference type="Proteomes" id="UP001265762">
    <property type="component" value="Segment"/>
</dbReference>
<keyword evidence="2" id="KW-1185">Reference proteome</keyword>
<name>A0A977TNY5_9BBAC</name>